<dbReference type="AlphaFoldDB" id="C9XUB0"/>
<reference evidence="3" key="2">
    <citation type="journal article" date="2011" name="J. Bacteriol.">
        <title>Complete genome sequence of Cronobacter turicensis LMG 23827, a food-borne pathogen causing deaths in neonates.</title>
        <authorList>
            <person name="Stephan R."/>
            <person name="Lehner A."/>
            <person name="Tischler P."/>
            <person name="Rattei T."/>
        </authorList>
    </citation>
    <scope>NUCLEOTIDE SEQUENCE [LARGE SCALE GENOMIC DNA]</scope>
    <source>
        <strain evidence="3">DSM 18703 / CCUG 55852 / LMG 23827 / z3032</strain>
    </source>
</reference>
<gene>
    <name evidence="2" type="ordered locus">Ctu_04930</name>
</gene>
<dbReference type="Proteomes" id="UP000002069">
    <property type="component" value="Chromosome"/>
</dbReference>
<keyword evidence="3" id="KW-1185">Reference proteome</keyword>
<protein>
    <submittedName>
        <fullName evidence="2">Uncharacterized protein</fullName>
    </submittedName>
</protein>
<dbReference type="HOGENOM" id="CLU_3316960_0_0_6"/>
<keyword evidence="1" id="KW-0472">Membrane</keyword>
<dbReference type="KEGG" id="ctu:CTU_04930"/>
<reference evidence="2 3" key="1">
    <citation type="journal article" date="2010" name="J. Bacteriol.">
        <title>Complete Genome Sequence of Cronobacter turicensis LMG 23827, a foodborne pathogen causing deaths in neonates.</title>
        <authorList>
            <person name="Stephan R."/>
            <person name="Lehner A."/>
            <person name="Tischler P."/>
            <person name="Rattei T."/>
        </authorList>
    </citation>
    <scope>NUCLEOTIDE SEQUENCE [LARGE SCALE GENOMIC DNA]</scope>
    <source>
        <strain evidence="3">DSM 18703 / CCUG 55852 / LMG 23827 / z3032</strain>
    </source>
</reference>
<evidence type="ECO:0000256" key="1">
    <source>
        <dbReference type="SAM" id="Phobius"/>
    </source>
</evidence>
<feature type="transmembrane region" description="Helical" evidence="1">
    <location>
        <begin position="6"/>
        <end position="27"/>
    </location>
</feature>
<proteinExistence type="predicted"/>
<name>C9XUB0_CROTZ</name>
<keyword evidence="1" id="KW-0812">Transmembrane</keyword>
<evidence type="ECO:0000313" key="3">
    <source>
        <dbReference type="Proteomes" id="UP000002069"/>
    </source>
</evidence>
<evidence type="ECO:0000313" key="2">
    <source>
        <dbReference type="EMBL" id="CBA27568.1"/>
    </source>
</evidence>
<organism evidence="2 3">
    <name type="scientific">Cronobacter turicensis (strain DSM 18703 / CCUG 55852 / LMG 23827 / z3032)</name>
    <dbReference type="NCBI Taxonomy" id="693216"/>
    <lineage>
        <taxon>Bacteria</taxon>
        <taxon>Pseudomonadati</taxon>
        <taxon>Pseudomonadota</taxon>
        <taxon>Gammaproteobacteria</taxon>
        <taxon>Enterobacterales</taxon>
        <taxon>Enterobacteriaceae</taxon>
        <taxon>Cronobacter</taxon>
    </lineage>
</organism>
<sequence>MNSKLIVMECGVYCVMNITGDAVILLFRHNDDLFHGKFN</sequence>
<dbReference type="EMBL" id="FN543093">
    <property type="protein sequence ID" value="CBA27568.1"/>
    <property type="molecule type" value="Genomic_DNA"/>
</dbReference>
<keyword evidence="1" id="KW-1133">Transmembrane helix</keyword>
<accession>C9XUB0</accession>